<evidence type="ECO:0000313" key="1">
    <source>
        <dbReference type="EnsemblMetazoa" id="PPAI000304-PA"/>
    </source>
</evidence>
<dbReference type="EnsemblMetazoa" id="PPAI000304-RA">
    <property type="protein sequence ID" value="PPAI000304-PA"/>
    <property type="gene ID" value="PPAI000304"/>
</dbReference>
<dbReference type="InterPro" id="IPR016187">
    <property type="entry name" value="CTDL_fold"/>
</dbReference>
<dbReference type="VEuPathDB" id="VectorBase:PPAPM1_003741"/>
<dbReference type="SUPFAM" id="SSF56436">
    <property type="entry name" value="C-type lectin-like"/>
    <property type="match status" value="1"/>
</dbReference>
<proteinExistence type="predicted"/>
<dbReference type="Proteomes" id="UP000092462">
    <property type="component" value="Unassembled WGS sequence"/>
</dbReference>
<protein>
    <submittedName>
        <fullName evidence="1">Uncharacterized protein</fullName>
    </submittedName>
</protein>
<evidence type="ECO:0000313" key="2">
    <source>
        <dbReference type="Proteomes" id="UP000092462"/>
    </source>
</evidence>
<dbReference type="EMBL" id="AJVK01020483">
    <property type="status" value="NOT_ANNOTATED_CDS"/>
    <property type="molecule type" value="Genomic_DNA"/>
</dbReference>
<dbReference type="EMBL" id="AJVK01020484">
    <property type="status" value="NOT_ANNOTATED_CDS"/>
    <property type="molecule type" value="Genomic_DNA"/>
</dbReference>
<accession>A0A1B0CYY2</accession>
<keyword evidence="2" id="KW-1185">Reference proteome</keyword>
<name>A0A1B0CYY2_PHLPP</name>
<organism evidence="1 2">
    <name type="scientific">Phlebotomus papatasi</name>
    <name type="common">Sandfly</name>
    <dbReference type="NCBI Taxonomy" id="29031"/>
    <lineage>
        <taxon>Eukaryota</taxon>
        <taxon>Metazoa</taxon>
        <taxon>Ecdysozoa</taxon>
        <taxon>Arthropoda</taxon>
        <taxon>Hexapoda</taxon>
        <taxon>Insecta</taxon>
        <taxon>Pterygota</taxon>
        <taxon>Neoptera</taxon>
        <taxon>Endopterygota</taxon>
        <taxon>Diptera</taxon>
        <taxon>Nematocera</taxon>
        <taxon>Psychodoidea</taxon>
        <taxon>Psychodidae</taxon>
        <taxon>Phlebotomus</taxon>
        <taxon>Phlebotomus</taxon>
    </lineage>
</organism>
<reference evidence="1" key="1">
    <citation type="submission" date="2022-08" db="UniProtKB">
        <authorList>
            <consortium name="EnsemblMetazoa"/>
        </authorList>
    </citation>
    <scope>IDENTIFICATION</scope>
    <source>
        <strain evidence="1">Israel</strain>
    </source>
</reference>
<dbReference type="VEuPathDB" id="VectorBase:PPAI000304"/>
<dbReference type="AlphaFoldDB" id="A0A1B0CYY2"/>
<sequence>MRSTGPIVCSKAAPIDKKFSVAEHGVRDFPGNPIILERNKLPSGKDIIEQSEEYYNCQVLQCPEIRNFSSMVNDTRFEYYSLFANPPPPDNATCVPGLGMFIYFDKPENFSRAFNICREVNGSLAHILTEVRTNSLSKLIRIFYVVYLSADHICENTNTEHLLKFHPTRHCQRSNKSIVALGNFRTVKECEDFARESHALAFNYAPADRGTVNKYEKGNETSKGYVHWLENSLEFLCIHKYN</sequence>